<evidence type="ECO:0000256" key="1">
    <source>
        <dbReference type="SAM" id="MobiDB-lite"/>
    </source>
</evidence>
<dbReference type="EMBL" id="JYNV01000176">
    <property type="protein sequence ID" value="KZM24075.1"/>
    <property type="molecule type" value="Genomic_DNA"/>
</dbReference>
<name>A0A163F1A8_DIDRA</name>
<gene>
    <name evidence="2" type="ORF">ST47_g4771</name>
</gene>
<sequence>MNAPATQAEGGTLTKPAEWAFHMVTAALKYASDEKIGVTRASPDEAKHSILKSLNWFEAHGEYEWPNFSRLNLDFAQAMRLRRALVQDVCNVLQQAGNIKIGAPGTPDSVGGADALQDSRHVTSRKRICKREADAEGDAMSEHSEGQHEDEAFLMEVMTDLVARTNLAMEAHLQQKRDAHELADQLHDSLVEVWDGPQRNVSDQHDTLRRKADAWEMHRRSHPPKSTQRERTVAPRVSPAAPQTSPAMARKPLVGPAPALGFAWDATVNDWRKTNTIG</sequence>
<evidence type="ECO:0000313" key="2">
    <source>
        <dbReference type="EMBL" id="KZM24075.1"/>
    </source>
</evidence>
<protein>
    <submittedName>
        <fullName evidence="2">Uncharacterized protein</fullName>
    </submittedName>
</protein>
<dbReference type="AlphaFoldDB" id="A0A163F1A8"/>
<dbReference type="Proteomes" id="UP000076837">
    <property type="component" value="Unassembled WGS sequence"/>
</dbReference>
<organism evidence="2 3">
    <name type="scientific">Didymella rabiei</name>
    <name type="common">Chickpea ascochyta blight fungus</name>
    <name type="synonym">Mycosphaerella rabiei</name>
    <dbReference type="NCBI Taxonomy" id="5454"/>
    <lineage>
        <taxon>Eukaryota</taxon>
        <taxon>Fungi</taxon>
        <taxon>Dikarya</taxon>
        <taxon>Ascomycota</taxon>
        <taxon>Pezizomycotina</taxon>
        <taxon>Dothideomycetes</taxon>
        <taxon>Pleosporomycetidae</taxon>
        <taxon>Pleosporales</taxon>
        <taxon>Pleosporineae</taxon>
        <taxon>Didymellaceae</taxon>
        <taxon>Ascochyta</taxon>
    </lineage>
</organism>
<comment type="caution">
    <text evidence="2">The sequence shown here is derived from an EMBL/GenBank/DDBJ whole genome shotgun (WGS) entry which is preliminary data.</text>
</comment>
<evidence type="ECO:0000313" key="3">
    <source>
        <dbReference type="Proteomes" id="UP000076837"/>
    </source>
</evidence>
<proteinExistence type="predicted"/>
<accession>A0A163F1A8</accession>
<keyword evidence="3" id="KW-1185">Reference proteome</keyword>
<reference evidence="2 3" key="1">
    <citation type="journal article" date="2016" name="Sci. Rep.">
        <title>Draft genome sequencing and secretome analysis of fungal phytopathogen Ascochyta rabiei provides insight into the necrotrophic effector repertoire.</title>
        <authorList>
            <person name="Verma S."/>
            <person name="Gazara R.K."/>
            <person name="Nizam S."/>
            <person name="Parween S."/>
            <person name="Chattopadhyay D."/>
            <person name="Verma P.K."/>
        </authorList>
    </citation>
    <scope>NUCLEOTIDE SEQUENCE [LARGE SCALE GENOMIC DNA]</scope>
    <source>
        <strain evidence="2 3">ArDII</strain>
    </source>
</reference>
<feature type="region of interest" description="Disordered" evidence="1">
    <location>
        <begin position="215"/>
        <end position="250"/>
    </location>
</feature>